<keyword evidence="1" id="KW-0472">Membrane</keyword>
<organism evidence="2 3">
    <name type="scientific">Candidatus Daviesbacteria bacterium GW2011_GWC2_40_12</name>
    <dbReference type="NCBI Taxonomy" id="1618431"/>
    <lineage>
        <taxon>Bacteria</taxon>
        <taxon>Candidatus Daviesiibacteriota</taxon>
    </lineage>
</organism>
<comment type="caution">
    <text evidence="2">The sequence shown here is derived from an EMBL/GenBank/DDBJ whole genome shotgun (WGS) entry which is preliminary data.</text>
</comment>
<reference evidence="2 3" key="1">
    <citation type="journal article" date="2015" name="Nature">
        <title>rRNA introns, odd ribosomes, and small enigmatic genomes across a large radiation of phyla.</title>
        <authorList>
            <person name="Brown C.T."/>
            <person name="Hug L.A."/>
            <person name="Thomas B.C."/>
            <person name="Sharon I."/>
            <person name="Castelle C.J."/>
            <person name="Singh A."/>
            <person name="Wilkins M.J."/>
            <person name="Williams K.H."/>
            <person name="Banfield J.F."/>
        </authorList>
    </citation>
    <scope>NUCLEOTIDE SEQUENCE [LARGE SCALE GENOMIC DNA]</scope>
</reference>
<dbReference type="AlphaFoldDB" id="A0A0G0QMG7"/>
<feature type="transmembrane region" description="Helical" evidence="1">
    <location>
        <begin position="116"/>
        <end position="139"/>
    </location>
</feature>
<sequence>MRLIIVILPPLLSAILPNSPILNALSPVFYLISFGFSLSIPKFLIQKHHNYSLSLKNIFSTTMQSTKRIILPSILLFIIATILLMVIFALVVIFLRPTPEQIAQFFRDFNYSNIRWHPFFLILVPVISFFVFTPILFSLEHKGLITSLLNSISTSFSHLPYLSIVIAIDFISYAGTSFFPIYEVWGSSAEYIISSYIGLVVISSTLLYYQKKIRNESFTPQTRA</sequence>
<evidence type="ECO:0000313" key="2">
    <source>
        <dbReference type="EMBL" id="KKR41338.1"/>
    </source>
</evidence>
<evidence type="ECO:0000256" key="1">
    <source>
        <dbReference type="SAM" id="Phobius"/>
    </source>
</evidence>
<feature type="transmembrane region" description="Helical" evidence="1">
    <location>
        <begin position="191"/>
        <end position="209"/>
    </location>
</feature>
<proteinExistence type="predicted"/>
<dbReference type="EMBL" id="LBYB01000013">
    <property type="protein sequence ID" value="KKR41338.1"/>
    <property type="molecule type" value="Genomic_DNA"/>
</dbReference>
<keyword evidence="1" id="KW-0812">Transmembrane</keyword>
<accession>A0A0G0QMG7</accession>
<name>A0A0G0QMG7_9BACT</name>
<dbReference type="Proteomes" id="UP000034881">
    <property type="component" value="Unassembled WGS sequence"/>
</dbReference>
<feature type="transmembrane region" description="Helical" evidence="1">
    <location>
        <begin position="69"/>
        <end position="96"/>
    </location>
</feature>
<gene>
    <name evidence="2" type="ORF">UT77_C0013G0008</name>
</gene>
<protein>
    <submittedName>
        <fullName evidence="2">Uncharacterized protein</fullName>
    </submittedName>
</protein>
<feature type="transmembrane region" description="Helical" evidence="1">
    <location>
        <begin position="159"/>
        <end position="179"/>
    </location>
</feature>
<evidence type="ECO:0000313" key="3">
    <source>
        <dbReference type="Proteomes" id="UP000034881"/>
    </source>
</evidence>
<keyword evidence="1" id="KW-1133">Transmembrane helix</keyword>